<organism evidence="2 3">
    <name type="scientific">Mucilaginibacter gracilis</name>
    <dbReference type="NCBI Taxonomy" id="423350"/>
    <lineage>
        <taxon>Bacteria</taxon>
        <taxon>Pseudomonadati</taxon>
        <taxon>Bacteroidota</taxon>
        <taxon>Sphingobacteriia</taxon>
        <taxon>Sphingobacteriales</taxon>
        <taxon>Sphingobacteriaceae</taxon>
        <taxon>Mucilaginibacter</taxon>
    </lineage>
</organism>
<evidence type="ECO:0000313" key="3">
    <source>
        <dbReference type="Proteomes" id="UP000268007"/>
    </source>
</evidence>
<dbReference type="NCBIfam" id="NF046077">
    <property type="entry name" value="LPS_M949_RS01915"/>
    <property type="match status" value="1"/>
</dbReference>
<dbReference type="Proteomes" id="UP000268007">
    <property type="component" value="Unassembled WGS sequence"/>
</dbReference>
<dbReference type="EMBL" id="RBKU01000001">
    <property type="protein sequence ID" value="RKR85276.1"/>
    <property type="molecule type" value="Genomic_DNA"/>
</dbReference>
<protein>
    <recommendedName>
        <fullName evidence="4">FG-GAP repeat protein</fullName>
    </recommendedName>
</protein>
<reference evidence="2 3" key="1">
    <citation type="submission" date="2018-10" db="EMBL/GenBank/DDBJ databases">
        <title>Genomic Encyclopedia of Archaeal and Bacterial Type Strains, Phase II (KMG-II): from individual species to whole genera.</title>
        <authorList>
            <person name="Goeker M."/>
        </authorList>
    </citation>
    <scope>NUCLEOTIDE SEQUENCE [LARGE SCALE GENOMIC DNA]</scope>
    <source>
        <strain evidence="2 3">DSM 18602</strain>
    </source>
</reference>
<evidence type="ECO:0008006" key="4">
    <source>
        <dbReference type="Google" id="ProtNLM"/>
    </source>
</evidence>
<name>A0A495J8G2_9SPHI</name>
<evidence type="ECO:0000256" key="1">
    <source>
        <dbReference type="SAM" id="SignalP"/>
    </source>
</evidence>
<dbReference type="OrthoDB" id="8585774at2"/>
<feature type="signal peptide" evidence="1">
    <location>
        <begin position="1"/>
        <end position="20"/>
    </location>
</feature>
<keyword evidence="3" id="KW-1185">Reference proteome</keyword>
<dbReference type="AlphaFoldDB" id="A0A495J8G2"/>
<sequence>MSAKFLSVSFLVLISQISLAQLKVTKLSKADIPAAIHYPGHVMEVFKYSDSDGEHLVFTTETGILNPKGDDDYRGADLYAFNYKINGSQYTFVWQIHDFVKDCPVDITAKFVKNTFAVTDLNNDGKAEIWVMYRTACRGDVSAPNMKIIMYEGAKKYAVRGEAKVSMGTNPPSYYGGSYTLDNAFKTGPDTFKKYAEALWKKNLMEKF</sequence>
<dbReference type="InterPro" id="IPR058148">
    <property type="entry name" value="M949_RS01915-like_dom"/>
</dbReference>
<accession>A0A495J8G2</accession>
<gene>
    <name evidence="2" type="ORF">BDD43_5540</name>
</gene>
<feature type="chain" id="PRO_5019772479" description="FG-GAP repeat protein" evidence="1">
    <location>
        <begin position="21"/>
        <end position="208"/>
    </location>
</feature>
<evidence type="ECO:0000313" key="2">
    <source>
        <dbReference type="EMBL" id="RKR85276.1"/>
    </source>
</evidence>
<comment type="caution">
    <text evidence="2">The sequence shown here is derived from an EMBL/GenBank/DDBJ whole genome shotgun (WGS) entry which is preliminary data.</text>
</comment>
<keyword evidence="1" id="KW-0732">Signal</keyword>
<proteinExistence type="predicted"/>
<dbReference type="RefSeq" id="WP_121201339.1">
    <property type="nucleotide sequence ID" value="NZ_RBKU01000001.1"/>
</dbReference>